<evidence type="ECO:0000256" key="8">
    <source>
        <dbReference type="ARBA" id="ARBA00022723"/>
    </source>
</evidence>
<comment type="pathway">
    <text evidence="1 11">Amino-acid biosynthesis; L-leucine biosynthesis; L-leucine from 3-methyl-2-oxobutanoate: step 1/4.</text>
</comment>
<dbReference type="GO" id="GO:0009098">
    <property type="term" value="P:L-leucine biosynthetic process"/>
    <property type="evidence" value="ECO:0007669"/>
    <property type="project" value="UniProtKB-UniRule"/>
</dbReference>
<keyword evidence="10 11" id="KW-0100">Branched-chain amino acid biosynthesis</keyword>
<dbReference type="PANTHER" id="PTHR10277">
    <property type="entry name" value="HOMOCITRATE SYNTHASE-RELATED"/>
    <property type="match status" value="1"/>
</dbReference>
<proteinExistence type="inferred from homology"/>
<keyword evidence="14" id="KW-1185">Reference proteome</keyword>
<dbReference type="InterPro" id="IPR000891">
    <property type="entry name" value="PYR_CT"/>
</dbReference>
<evidence type="ECO:0000313" key="13">
    <source>
        <dbReference type="EMBL" id="MBB6669802.1"/>
    </source>
</evidence>
<dbReference type="PROSITE" id="PS00815">
    <property type="entry name" value="AIPM_HOMOCIT_SYNTH_1"/>
    <property type="match status" value="1"/>
</dbReference>
<comment type="caution">
    <text evidence="13">The sequence shown here is derived from an EMBL/GenBank/DDBJ whole genome shotgun (WGS) entry which is preliminary data.</text>
</comment>
<dbReference type="GO" id="GO:0005737">
    <property type="term" value="C:cytoplasm"/>
    <property type="evidence" value="ECO:0007669"/>
    <property type="project" value="UniProtKB-UniRule"/>
</dbReference>
<comment type="cofactor">
    <cofactor evidence="11">
        <name>Mn(2+)</name>
        <dbReference type="ChEBI" id="CHEBI:29035"/>
    </cofactor>
</comment>
<evidence type="ECO:0000256" key="2">
    <source>
        <dbReference type="ARBA" id="ARBA00009396"/>
    </source>
</evidence>
<dbReference type="InterPro" id="IPR005671">
    <property type="entry name" value="LeuA_bact_synth"/>
</dbReference>
<dbReference type="EC" id="2.3.3.13" evidence="3 11"/>
<dbReference type="SMART" id="SM00917">
    <property type="entry name" value="LeuA_dimer"/>
    <property type="match status" value="1"/>
</dbReference>
<dbReference type="Gene3D" id="3.20.20.70">
    <property type="entry name" value="Aldolase class I"/>
    <property type="match status" value="1"/>
</dbReference>
<dbReference type="InterPro" id="IPR002034">
    <property type="entry name" value="AIPM/Hcit_synth_CS"/>
</dbReference>
<evidence type="ECO:0000256" key="6">
    <source>
        <dbReference type="ARBA" id="ARBA00022605"/>
    </source>
</evidence>
<dbReference type="EMBL" id="JACJVP010000004">
    <property type="protein sequence ID" value="MBB6669802.1"/>
    <property type="molecule type" value="Genomic_DNA"/>
</dbReference>
<keyword evidence="11" id="KW-0963">Cytoplasm</keyword>
<dbReference type="GO" id="GO:0003852">
    <property type="term" value="F:2-isopropylmalate synthase activity"/>
    <property type="evidence" value="ECO:0007669"/>
    <property type="project" value="UniProtKB-UniRule"/>
</dbReference>
<dbReference type="InterPro" id="IPR054691">
    <property type="entry name" value="LeuA/HCS_post-cat"/>
</dbReference>
<dbReference type="Gene3D" id="3.30.160.270">
    <property type="match status" value="1"/>
</dbReference>
<dbReference type="NCBIfam" id="NF002086">
    <property type="entry name" value="PRK00915.1-3"/>
    <property type="match status" value="1"/>
</dbReference>
<dbReference type="SUPFAM" id="SSF110921">
    <property type="entry name" value="2-isopropylmalate synthase LeuA, allosteric (dimerisation) domain"/>
    <property type="match status" value="1"/>
</dbReference>
<dbReference type="CDD" id="cd07940">
    <property type="entry name" value="DRE_TIM_IPMS"/>
    <property type="match status" value="1"/>
</dbReference>
<dbReference type="UniPathway" id="UPA00048">
    <property type="reaction ID" value="UER00070"/>
</dbReference>
<dbReference type="AlphaFoldDB" id="A0A7X0VDB2"/>
<feature type="binding site" evidence="11">
    <location>
        <position position="13"/>
    </location>
    <ligand>
        <name>Mn(2+)</name>
        <dbReference type="ChEBI" id="CHEBI:29035"/>
    </ligand>
</feature>
<evidence type="ECO:0000259" key="12">
    <source>
        <dbReference type="PROSITE" id="PS50991"/>
    </source>
</evidence>
<keyword evidence="6 11" id="KW-0028">Amino-acid biosynthesis</keyword>
<dbReference type="NCBIfam" id="TIGR00973">
    <property type="entry name" value="leuA_bact"/>
    <property type="match status" value="1"/>
</dbReference>
<dbReference type="FunFam" id="3.30.160.270:FF:000003">
    <property type="entry name" value="2-isopropylmalate synthase"/>
    <property type="match status" value="1"/>
</dbReference>
<dbReference type="InterPro" id="IPR013709">
    <property type="entry name" value="2-isopropylmalate_synth_dimer"/>
</dbReference>
<gene>
    <name evidence="11" type="primary">leuA</name>
    <name evidence="13" type="ORF">H7C19_03770</name>
</gene>
<dbReference type="GO" id="GO:0030145">
    <property type="term" value="F:manganese ion binding"/>
    <property type="evidence" value="ECO:0007669"/>
    <property type="project" value="UniProtKB-UniRule"/>
</dbReference>
<dbReference type="HAMAP" id="MF_01025">
    <property type="entry name" value="LeuA_type1"/>
    <property type="match status" value="1"/>
</dbReference>
<dbReference type="PROSITE" id="PS50991">
    <property type="entry name" value="PYR_CT"/>
    <property type="match status" value="1"/>
</dbReference>
<dbReference type="RefSeq" id="WP_185141242.1">
    <property type="nucleotide sequence ID" value="NZ_JACJVP010000004.1"/>
</dbReference>
<feature type="binding site" evidence="11">
    <location>
        <position position="237"/>
    </location>
    <ligand>
        <name>Mn(2+)</name>
        <dbReference type="ChEBI" id="CHEBI:29035"/>
    </ligand>
</feature>
<accession>A0A7X0VDB2</accession>
<organism evidence="13 14">
    <name type="scientific">Cohnella nanjingensis</name>
    <dbReference type="NCBI Taxonomy" id="1387779"/>
    <lineage>
        <taxon>Bacteria</taxon>
        <taxon>Bacillati</taxon>
        <taxon>Bacillota</taxon>
        <taxon>Bacilli</taxon>
        <taxon>Bacillales</taxon>
        <taxon>Paenibacillaceae</taxon>
        <taxon>Cohnella</taxon>
    </lineage>
</organism>
<dbReference type="PANTHER" id="PTHR10277:SF9">
    <property type="entry name" value="2-ISOPROPYLMALATE SYNTHASE 1, CHLOROPLASTIC-RELATED"/>
    <property type="match status" value="1"/>
</dbReference>
<dbReference type="NCBIfam" id="NF002088">
    <property type="entry name" value="PRK00915.1-5"/>
    <property type="match status" value="1"/>
</dbReference>
<dbReference type="Gene3D" id="1.10.238.260">
    <property type="match status" value="1"/>
</dbReference>
<evidence type="ECO:0000256" key="10">
    <source>
        <dbReference type="ARBA" id="ARBA00023304"/>
    </source>
</evidence>
<evidence type="ECO:0000256" key="1">
    <source>
        <dbReference type="ARBA" id="ARBA00004689"/>
    </source>
</evidence>
<reference evidence="13 14" key="1">
    <citation type="submission" date="2020-08" db="EMBL/GenBank/DDBJ databases">
        <title>Cohnella phylogeny.</title>
        <authorList>
            <person name="Dunlap C."/>
        </authorList>
    </citation>
    <scope>NUCLEOTIDE SEQUENCE [LARGE SCALE GENOMIC DNA]</scope>
    <source>
        <strain evidence="13 14">DSM 28246</strain>
    </source>
</reference>
<dbReference type="InterPro" id="IPR036230">
    <property type="entry name" value="LeuA_allosteric_dom_sf"/>
</dbReference>
<keyword evidence="9 11" id="KW-0464">Manganese</keyword>
<dbReference type="FunFam" id="3.20.20.70:FF:000010">
    <property type="entry name" value="2-isopropylmalate synthase"/>
    <property type="match status" value="1"/>
</dbReference>
<dbReference type="SUPFAM" id="SSF51569">
    <property type="entry name" value="Aldolase"/>
    <property type="match status" value="1"/>
</dbReference>
<dbReference type="Pfam" id="PF00682">
    <property type="entry name" value="HMGL-like"/>
    <property type="match status" value="1"/>
</dbReference>
<keyword evidence="8 11" id="KW-0479">Metal-binding</keyword>
<dbReference type="Proteomes" id="UP000547209">
    <property type="component" value="Unassembled WGS sequence"/>
</dbReference>
<comment type="function">
    <text evidence="11">Catalyzes the condensation of the acetyl group of acetyl-CoA with 3-methyl-2-oxobutanoate (2-ketoisovalerate) to form 3-carboxy-3-hydroxy-4-methylpentanoate (2-isopropylmalate).</text>
</comment>
<evidence type="ECO:0000256" key="7">
    <source>
        <dbReference type="ARBA" id="ARBA00022679"/>
    </source>
</evidence>
<protein>
    <recommendedName>
        <fullName evidence="4 11">2-isopropylmalate synthase</fullName>
        <ecNumber evidence="3 11">2.3.3.13</ecNumber>
    </recommendedName>
    <alternativeName>
        <fullName evidence="11">Alpha-IPM synthase</fullName>
    </alternativeName>
    <alternativeName>
        <fullName evidence="11">Alpha-isopropylmalate synthase</fullName>
    </alternativeName>
</protein>
<dbReference type="Pfam" id="PF22617">
    <property type="entry name" value="HCS_D2"/>
    <property type="match status" value="1"/>
</dbReference>
<evidence type="ECO:0000256" key="11">
    <source>
        <dbReference type="HAMAP-Rule" id="MF_01025"/>
    </source>
</evidence>
<evidence type="ECO:0000256" key="9">
    <source>
        <dbReference type="ARBA" id="ARBA00023211"/>
    </source>
</evidence>
<dbReference type="PROSITE" id="PS00816">
    <property type="entry name" value="AIPM_HOMOCIT_SYNTH_2"/>
    <property type="match status" value="1"/>
</dbReference>
<dbReference type="Pfam" id="PF08502">
    <property type="entry name" value="LeuA_dimer"/>
    <property type="match status" value="1"/>
</dbReference>
<feature type="domain" description="Pyruvate carboxyltransferase" evidence="12">
    <location>
        <begin position="4"/>
        <end position="266"/>
    </location>
</feature>
<comment type="catalytic activity">
    <reaction evidence="11">
        <text>3-methyl-2-oxobutanoate + acetyl-CoA + H2O = (2S)-2-isopropylmalate + CoA + H(+)</text>
        <dbReference type="Rhea" id="RHEA:21524"/>
        <dbReference type="ChEBI" id="CHEBI:1178"/>
        <dbReference type="ChEBI" id="CHEBI:11851"/>
        <dbReference type="ChEBI" id="CHEBI:15377"/>
        <dbReference type="ChEBI" id="CHEBI:15378"/>
        <dbReference type="ChEBI" id="CHEBI:57287"/>
        <dbReference type="ChEBI" id="CHEBI:57288"/>
        <dbReference type="EC" id="2.3.3.13"/>
    </reaction>
</comment>
<dbReference type="GO" id="GO:0003985">
    <property type="term" value="F:acetyl-CoA C-acetyltransferase activity"/>
    <property type="evidence" value="ECO:0007669"/>
    <property type="project" value="UniProtKB-UniRule"/>
</dbReference>
<feature type="region of interest" description="Regulatory domain" evidence="11">
    <location>
        <begin position="391"/>
        <end position="518"/>
    </location>
</feature>
<feature type="binding site" evidence="11">
    <location>
        <position position="201"/>
    </location>
    <ligand>
        <name>Mn(2+)</name>
        <dbReference type="ChEBI" id="CHEBI:29035"/>
    </ligand>
</feature>
<keyword evidence="5 11" id="KW-0432">Leucine biosynthesis</keyword>
<evidence type="ECO:0000256" key="3">
    <source>
        <dbReference type="ARBA" id="ARBA00012973"/>
    </source>
</evidence>
<dbReference type="FunFam" id="1.10.238.260:FF:000001">
    <property type="entry name" value="2-isopropylmalate synthase"/>
    <property type="match status" value="1"/>
</dbReference>
<comment type="similarity">
    <text evidence="2 11">Belongs to the alpha-IPM synthase/homocitrate synthase family. LeuA type 1 subfamily.</text>
</comment>
<evidence type="ECO:0000313" key="14">
    <source>
        <dbReference type="Proteomes" id="UP000547209"/>
    </source>
</evidence>
<evidence type="ECO:0000256" key="4">
    <source>
        <dbReference type="ARBA" id="ARBA00018198"/>
    </source>
</evidence>
<dbReference type="InterPro" id="IPR050073">
    <property type="entry name" value="2-IPM_HCS-like"/>
</dbReference>
<name>A0A7X0VDB2_9BACL</name>
<sequence>MRKIYIFDTTLRDGEQSPGVNLNTQEKVEIALQLEKLGVDRIEAGFPIASPGDLAAVNAVARAVKNASVVGLARSREKDIDAVVEALKGAQDPRIHIFLATSPIHRKHKLRMEKAEVLETAERMIKYAKARFAQVEFSAEDAGRTELDFLCEVTALAIKAGADVVNIPDTVGYMTPYEYGNIFKTLKENVPDIEKIQLSAHCHDDLGMATANSLAAILNGADQIEGTINGIGERAGNTALEEVALALMTRAEFFDASTTLHLQEIAKTSRLVSKLTGMPVPGNKAIVGANAFAHESGIHQDGVLKEKTTYEIISPATIGLKDSKLVLGKHSGRHAFREKLVDLGFENLTEEQVNAAFGKFKDVADRKKDVSNEDILALLEEKLVETPEVFALEQLVVAFDSHAVPSATVKLRKEGVVSSHTAEGNGTVDAIYQAILALTNEEAELDDYSIKSVTDGTDALGEVHVVLQQGEYSAQGRGVSTDILEASARAYVDALNRLVEKRKEPARTKRDRDNVTLI</sequence>
<feature type="binding site" evidence="11">
    <location>
        <position position="203"/>
    </location>
    <ligand>
        <name>Mn(2+)</name>
        <dbReference type="ChEBI" id="CHEBI:29035"/>
    </ligand>
</feature>
<keyword evidence="13" id="KW-0012">Acyltransferase</keyword>
<keyword evidence="7 11" id="KW-0808">Transferase</keyword>
<dbReference type="InterPro" id="IPR013785">
    <property type="entry name" value="Aldolase_TIM"/>
</dbReference>
<evidence type="ECO:0000256" key="5">
    <source>
        <dbReference type="ARBA" id="ARBA00022430"/>
    </source>
</evidence>
<comment type="subunit">
    <text evidence="11">Homodimer.</text>
</comment>